<protein>
    <submittedName>
        <fullName evidence="2">Uncharacterized protein</fullName>
    </submittedName>
</protein>
<accession>A0A5E8H350</accession>
<name>A0A5E8H350_ROSAD</name>
<evidence type="ECO:0000313" key="3">
    <source>
        <dbReference type="Proteomes" id="UP000004703"/>
    </source>
</evidence>
<dbReference type="RefSeq" id="WP_008194783.1">
    <property type="nucleotide sequence ID" value="NZ_CM011002.1"/>
</dbReference>
<organism evidence="2 3">
    <name type="scientific">Roseibium alexandrii (strain DSM 17067 / NCIMB 14079 / DFL-11)</name>
    <name type="common">Labrenzia alexandrii</name>
    <dbReference type="NCBI Taxonomy" id="244592"/>
    <lineage>
        <taxon>Bacteria</taxon>
        <taxon>Pseudomonadati</taxon>
        <taxon>Pseudomonadota</taxon>
        <taxon>Alphaproteobacteria</taxon>
        <taxon>Hyphomicrobiales</taxon>
        <taxon>Stappiaceae</taxon>
        <taxon>Roseibium</taxon>
    </lineage>
</organism>
<feature type="chain" id="PRO_5023029829" evidence="1">
    <location>
        <begin position="21"/>
        <end position="95"/>
    </location>
</feature>
<reference evidence="2 3" key="1">
    <citation type="submission" date="2008-01" db="EMBL/GenBank/DDBJ databases">
        <authorList>
            <person name="Wagner-Dobler I."/>
            <person name="Ferriera S."/>
            <person name="Johnson J."/>
            <person name="Kravitz S."/>
            <person name="Beeson K."/>
            <person name="Sutton G."/>
            <person name="Rogers Y.-H."/>
            <person name="Friedman R."/>
            <person name="Frazier M."/>
            <person name="Venter J.C."/>
        </authorList>
    </citation>
    <scope>NUCLEOTIDE SEQUENCE [LARGE SCALE GENOMIC DNA]</scope>
    <source>
        <strain evidence="3">DSM 17067 / NCIMB 14079 / DFL-11</strain>
    </source>
</reference>
<reference evidence="2 3" key="2">
    <citation type="submission" date="2013-04" db="EMBL/GenBank/DDBJ databases">
        <authorList>
            <person name="Fiebig A."/>
            <person name="Pradella S."/>
            <person name="Wagner-Doebler I."/>
        </authorList>
    </citation>
    <scope>NUCLEOTIDE SEQUENCE [LARGE SCALE GENOMIC DNA]</scope>
    <source>
        <strain evidence="3">DSM 17067 / NCIMB 14079 / DFL-11</strain>
    </source>
</reference>
<dbReference type="AlphaFoldDB" id="A0A5E8H350"/>
<sequence>MRALVFSVAVLLLLSPPGLAQPVEVLFQAVITTEGKACPAVTRVKVLGKSTSGTSFVAAACSDGSRHVIEILPDLALNYISSCSTFEAVSGTSCF</sequence>
<dbReference type="EMBL" id="ACCU02000002">
    <property type="protein sequence ID" value="EEE46280.1"/>
    <property type="molecule type" value="Genomic_DNA"/>
</dbReference>
<feature type="signal peptide" evidence="1">
    <location>
        <begin position="1"/>
        <end position="20"/>
    </location>
</feature>
<comment type="caution">
    <text evidence="2">The sequence shown here is derived from an EMBL/GenBank/DDBJ whole genome shotgun (WGS) entry which is preliminary data.</text>
</comment>
<evidence type="ECO:0000256" key="1">
    <source>
        <dbReference type="SAM" id="SignalP"/>
    </source>
</evidence>
<keyword evidence="1" id="KW-0732">Signal</keyword>
<evidence type="ECO:0000313" key="2">
    <source>
        <dbReference type="EMBL" id="EEE46280.1"/>
    </source>
</evidence>
<dbReference type="Proteomes" id="UP000004703">
    <property type="component" value="Chromosome"/>
</dbReference>
<gene>
    <name evidence="2" type="ORF">SADFL11_3569</name>
</gene>
<proteinExistence type="predicted"/>